<dbReference type="GO" id="GO:0016301">
    <property type="term" value="F:kinase activity"/>
    <property type="evidence" value="ECO:0007669"/>
    <property type="project" value="UniProtKB-KW"/>
</dbReference>
<evidence type="ECO:0000313" key="21">
    <source>
        <dbReference type="EMBL" id="CUR43613.1"/>
    </source>
</evidence>
<dbReference type="GO" id="GO:0005737">
    <property type="term" value="C:cytoplasm"/>
    <property type="evidence" value="ECO:0007669"/>
    <property type="project" value="UniProtKB-SubCell"/>
</dbReference>
<organism evidence="21">
    <name type="scientific">Limosilactobacillus reuteri</name>
    <name type="common">Lactobacillus reuteri</name>
    <dbReference type="NCBI Taxonomy" id="1598"/>
    <lineage>
        <taxon>Bacteria</taxon>
        <taxon>Bacillati</taxon>
        <taxon>Bacillota</taxon>
        <taxon>Bacilli</taxon>
        <taxon>Lactobacillales</taxon>
        <taxon>Lactobacillaceae</taxon>
        <taxon>Limosilactobacillus</taxon>
    </lineage>
</organism>
<dbReference type="Pfam" id="PF02896">
    <property type="entry name" value="PEP-utilizers_C"/>
    <property type="match status" value="1"/>
</dbReference>
<comment type="function">
    <text evidence="3 17">General (non sugar-specific) component of the phosphoenolpyruvate-dependent sugar phosphotransferase system (sugar PTS). This major carbohydrate active-transport system catalyzes the phosphorylation of incoming sugar substrates concomitantly with their translocation across the cell membrane. Enzyme I transfers the phosphoryl group from phosphoenolpyruvate (PEP) to the phosphoryl carrier protein (HPr).</text>
</comment>
<feature type="active site" description="Proton donor" evidence="18">
    <location>
        <position position="504"/>
    </location>
</feature>
<evidence type="ECO:0000256" key="19">
    <source>
        <dbReference type="PIRSR" id="PIRSR000732-2"/>
    </source>
</evidence>
<dbReference type="InterPro" id="IPR008731">
    <property type="entry name" value="PTS_EIN"/>
</dbReference>
<dbReference type="GO" id="GO:0046872">
    <property type="term" value="F:metal ion binding"/>
    <property type="evidence" value="ECO:0007669"/>
    <property type="project" value="UniProtKB-KW"/>
</dbReference>
<evidence type="ECO:0000256" key="15">
    <source>
        <dbReference type="ARBA" id="ARBA00022842"/>
    </source>
</evidence>
<dbReference type="GO" id="GO:0009401">
    <property type="term" value="P:phosphoenolpyruvate-dependent sugar phosphotransferase system"/>
    <property type="evidence" value="ECO:0007669"/>
    <property type="project" value="UniProtKB-KW"/>
</dbReference>
<keyword evidence="12 17" id="KW-0598">Phosphotransferase system</keyword>
<evidence type="ECO:0000256" key="13">
    <source>
        <dbReference type="ARBA" id="ARBA00022723"/>
    </source>
</evidence>
<evidence type="ECO:0000256" key="10">
    <source>
        <dbReference type="ARBA" id="ARBA00022597"/>
    </source>
</evidence>
<evidence type="ECO:0000256" key="3">
    <source>
        <dbReference type="ARBA" id="ARBA00002728"/>
    </source>
</evidence>
<evidence type="ECO:0000256" key="11">
    <source>
        <dbReference type="ARBA" id="ARBA00022679"/>
    </source>
</evidence>
<dbReference type="InterPro" id="IPR036618">
    <property type="entry name" value="PtsI_HPr-bd_sf"/>
</dbReference>
<keyword evidence="11 17" id="KW-0808">Transferase</keyword>
<dbReference type="InterPro" id="IPR018274">
    <property type="entry name" value="PEP_util_AS"/>
</dbReference>
<protein>
    <recommendedName>
        <fullName evidence="7 17">Phosphoenolpyruvate-protein phosphotransferase</fullName>
        <ecNumber evidence="6 17">2.7.3.9</ecNumber>
    </recommendedName>
    <alternativeName>
        <fullName evidence="16 17">Phosphotransferase system, enzyme I</fullName>
    </alternativeName>
</protein>
<keyword evidence="9 17" id="KW-0963">Cytoplasm</keyword>
<feature type="binding site" evidence="20">
    <location>
        <position position="433"/>
    </location>
    <ligand>
        <name>Mg(2+)</name>
        <dbReference type="ChEBI" id="CHEBI:18420"/>
    </ligand>
</feature>
<comment type="subcellular location">
    <subcellularLocation>
        <location evidence="4 17">Cytoplasm</location>
    </subcellularLocation>
</comment>
<accession>A0A0U5K1S5</accession>
<dbReference type="PANTHER" id="PTHR46244">
    <property type="entry name" value="PHOSPHOENOLPYRUVATE-PROTEIN PHOSPHOTRANSFERASE"/>
    <property type="match status" value="1"/>
</dbReference>
<evidence type="ECO:0000256" key="7">
    <source>
        <dbReference type="ARBA" id="ARBA00016544"/>
    </source>
</evidence>
<evidence type="ECO:0000256" key="1">
    <source>
        <dbReference type="ARBA" id="ARBA00000683"/>
    </source>
</evidence>
<keyword evidence="13 17" id="KW-0479">Metal-binding</keyword>
<proteinExistence type="inferred from homology"/>
<sequence>METQINGIAASDGVGIAPAYLLTKPNLNFEKYHISDPNSEKARLHRAFDKIIQKLKDTKKKLVDKLNAEDLAIFDTHIAILNDPEMIKQVENRITNQRLNAESAFTEVITKMIKILQAMTGNEYMQERATDFQNIQDQVLAELEGKKLPNLRELDHPVIIVAHSIGPADTSQMDGRFVKGIITDLGGRTSHAAIMARSLQIPAIVGCNDITKKVQNGRRVIVDGFEGSAIIEPSTNDVKQYQKIADKFMNVRQQWKKMINQPSVTADGQEYKISANIGSSVDISSAIENGADGVGLFRTEFLYMKSDHLPTEEEQLNAYRRAVEQLNGKRLVVRTLDIGGDKPLQFMPLPKEMNPFLGYRAIRIALDRPEMFRTQLRALLRASEFGKINIMFPMITTLEELQAAKKIYYEEQQKLAVDHPGIGRDVHLGIMIEVPLAALNAERLAAEVDFFSIGTNDLIQYCFAADRGNDSVSYLYQPLNPTFLKLIKHIIDAGHAHDTTVAMCGEMAGDRYALPLLIGMGLDVYSMSASSILRTRSMMKQLDSKKCQELYQQAVTTCDSMTGVKKLVQDWLVTN</sequence>
<dbReference type="SUPFAM" id="SSF52009">
    <property type="entry name" value="Phosphohistidine domain"/>
    <property type="match status" value="1"/>
</dbReference>
<gene>
    <name evidence="21" type="ORF">LRLP16767_LRLP167_01412</name>
</gene>
<evidence type="ECO:0000256" key="2">
    <source>
        <dbReference type="ARBA" id="ARBA00001946"/>
    </source>
</evidence>
<feature type="binding site" evidence="19">
    <location>
        <position position="334"/>
    </location>
    <ligand>
        <name>phosphoenolpyruvate</name>
        <dbReference type="ChEBI" id="CHEBI:58702"/>
    </ligand>
</feature>
<dbReference type="InterPro" id="IPR036637">
    <property type="entry name" value="Phosphohistidine_dom_sf"/>
</dbReference>
<dbReference type="OrthoDB" id="9765468at2"/>
<feature type="binding site" evidence="19">
    <location>
        <begin position="456"/>
        <end position="457"/>
    </location>
    <ligand>
        <name>phosphoenolpyruvate</name>
        <dbReference type="ChEBI" id="CHEBI:58702"/>
    </ligand>
</feature>
<evidence type="ECO:0000256" key="16">
    <source>
        <dbReference type="ARBA" id="ARBA00033235"/>
    </source>
</evidence>
<dbReference type="EC" id="2.7.3.9" evidence="6 17"/>
<dbReference type="InterPro" id="IPR008279">
    <property type="entry name" value="PEP-util_enz_mobile_dom"/>
</dbReference>
<evidence type="ECO:0000256" key="12">
    <source>
        <dbReference type="ARBA" id="ARBA00022683"/>
    </source>
</evidence>
<dbReference type="AlphaFoldDB" id="A0A0U5K1S5"/>
<evidence type="ECO:0000256" key="5">
    <source>
        <dbReference type="ARBA" id="ARBA00007837"/>
    </source>
</evidence>
<comment type="similarity">
    <text evidence="5 17">Belongs to the PEP-utilizing enzyme family.</text>
</comment>
<dbReference type="InterPro" id="IPR000121">
    <property type="entry name" value="PEP_util_C"/>
</dbReference>
<name>A0A0U5K1S5_LIMRT</name>
<dbReference type="Gene3D" id="3.20.20.60">
    <property type="entry name" value="Phosphoenolpyruvate-binding domains"/>
    <property type="match status" value="1"/>
</dbReference>
<dbReference type="PANTHER" id="PTHR46244:SF3">
    <property type="entry name" value="PHOSPHOENOLPYRUVATE-PROTEIN PHOSPHOTRANSFERASE"/>
    <property type="match status" value="1"/>
</dbReference>
<dbReference type="Pfam" id="PF00391">
    <property type="entry name" value="PEP-utilizers"/>
    <property type="match status" value="1"/>
</dbReference>
<feature type="binding site" evidence="20">
    <location>
        <position position="457"/>
    </location>
    <ligand>
        <name>Mg(2+)</name>
        <dbReference type="ChEBI" id="CHEBI:18420"/>
    </ligand>
</feature>
<evidence type="ECO:0000256" key="14">
    <source>
        <dbReference type="ARBA" id="ARBA00022777"/>
    </source>
</evidence>
<dbReference type="InterPro" id="IPR040442">
    <property type="entry name" value="Pyrv_kinase-like_dom_sf"/>
</dbReference>
<keyword evidence="21" id="KW-0670">Pyruvate</keyword>
<dbReference type="RefSeq" id="WP_063164213.1">
    <property type="nucleotide sequence ID" value="NZ_CP014786.1"/>
</dbReference>
<dbReference type="PRINTS" id="PR01736">
    <property type="entry name" value="PHPHTRNFRASE"/>
</dbReference>
<dbReference type="Pfam" id="PF05524">
    <property type="entry name" value="PEP-utilisers_N"/>
    <property type="match status" value="1"/>
</dbReference>
<evidence type="ECO:0000256" key="17">
    <source>
        <dbReference type="PIRNR" id="PIRNR000732"/>
    </source>
</evidence>
<dbReference type="PROSITE" id="PS00370">
    <property type="entry name" value="PEP_ENZYMES_PHOS_SITE"/>
    <property type="match status" value="1"/>
</dbReference>
<evidence type="ECO:0000256" key="18">
    <source>
        <dbReference type="PIRSR" id="PIRSR000732-1"/>
    </source>
</evidence>
<comment type="catalytic activity">
    <reaction evidence="1 17">
        <text>L-histidyl-[protein] + phosphoenolpyruvate = N(pros)-phospho-L-histidyl-[protein] + pyruvate</text>
        <dbReference type="Rhea" id="RHEA:23880"/>
        <dbReference type="Rhea" id="RHEA-COMP:9745"/>
        <dbReference type="Rhea" id="RHEA-COMP:9746"/>
        <dbReference type="ChEBI" id="CHEBI:15361"/>
        <dbReference type="ChEBI" id="CHEBI:29979"/>
        <dbReference type="ChEBI" id="CHEBI:58702"/>
        <dbReference type="ChEBI" id="CHEBI:64837"/>
        <dbReference type="EC" id="2.7.3.9"/>
    </reaction>
</comment>
<keyword evidence="15 17" id="KW-0460">Magnesium</keyword>
<dbReference type="InterPro" id="IPR024692">
    <property type="entry name" value="PTS_EI"/>
</dbReference>
<dbReference type="InterPro" id="IPR006318">
    <property type="entry name" value="PTS_EI-like"/>
</dbReference>
<comment type="cofactor">
    <cofactor evidence="2 17 20">
        <name>Mg(2+)</name>
        <dbReference type="ChEBI" id="CHEBI:18420"/>
    </cofactor>
</comment>
<evidence type="ECO:0000256" key="4">
    <source>
        <dbReference type="ARBA" id="ARBA00004496"/>
    </source>
</evidence>
<keyword evidence="10 17" id="KW-0762">Sugar transport</keyword>
<reference evidence="21" key="1">
    <citation type="submission" date="2015-10" db="EMBL/GenBank/DDBJ databases">
        <authorList>
            <person name="Gilbert D.G."/>
        </authorList>
    </citation>
    <scope>NUCLEOTIDE SEQUENCE</scope>
    <source>
        <strain evidence="21">Lp167-67</strain>
    </source>
</reference>
<dbReference type="Gene3D" id="1.10.274.10">
    <property type="entry name" value="PtsI, HPr-binding domain"/>
    <property type="match status" value="1"/>
</dbReference>
<keyword evidence="8 17" id="KW-0813">Transport</keyword>
<dbReference type="EMBL" id="LN887790">
    <property type="protein sequence ID" value="CUR43613.1"/>
    <property type="molecule type" value="Genomic_DNA"/>
</dbReference>
<evidence type="ECO:0000256" key="20">
    <source>
        <dbReference type="PIRSR" id="PIRSR000732-3"/>
    </source>
</evidence>
<feature type="binding site" evidence="19">
    <location>
        <position position="467"/>
    </location>
    <ligand>
        <name>phosphoenolpyruvate</name>
        <dbReference type="ChEBI" id="CHEBI:58702"/>
    </ligand>
</feature>
<dbReference type="PIRSF" id="PIRSF000732">
    <property type="entry name" value="PTS_enzyme_I"/>
    <property type="match status" value="1"/>
</dbReference>
<feature type="active site" description="Tele-phosphohistidine intermediate" evidence="18">
    <location>
        <position position="191"/>
    </location>
</feature>
<evidence type="ECO:0000256" key="9">
    <source>
        <dbReference type="ARBA" id="ARBA00022490"/>
    </source>
</evidence>
<keyword evidence="14 17" id="KW-0418">Kinase</keyword>
<feature type="binding site" evidence="19">
    <location>
        <position position="298"/>
    </location>
    <ligand>
        <name>phosphoenolpyruvate</name>
        <dbReference type="ChEBI" id="CHEBI:58702"/>
    </ligand>
</feature>
<dbReference type="SUPFAM" id="SSF47831">
    <property type="entry name" value="Enzyme I of the PEP:sugar phosphotransferase system HPr-binding (sub)domain"/>
    <property type="match status" value="1"/>
</dbReference>
<dbReference type="Gene3D" id="3.50.30.10">
    <property type="entry name" value="Phosphohistidine domain"/>
    <property type="match status" value="1"/>
</dbReference>
<dbReference type="InterPro" id="IPR015813">
    <property type="entry name" value="Pyrv/PenolPyrv_kinase-like_dom"/>
</dbReference>
<dbReference type="InterPro" id="IPR050499">
    <property type="entry name" value="PEP-utilizing_PTS_enzyme"/>
</dbReference>
<evidence type="ECO:0000256" key="6">
    <source>
        <dbReference type="ARBA" id="ARBA00012232"/>
    </source>
</evidence>
<dbReference type="NCBIfam" id="TIGR01417">
    <property type="entry name" value="PTS_I_fam"/>
    <property type="match status" value="1"/>
</dbReference>
<evidence type="ECO:0000256" key="8">
    <source>
        <dbReference type="ARBA" id="ARBA00022448"/>
    </source>
</evidence>
<dbReference type="SUPFAM" id="SSF51621">
    <property type="entry name" value="Phosphoenolpyruvate/pyruvate domain"/>
    <property type="match status" value="1"/>
</dbReference>
<dbReference type="GO" id="GO:0008965">
    <property type="term" value="F:phosphoenolpyruvate-protein phosphotransferase activity"/>
    <property type="evidence" value="ECO:0007669"/>
    <property type="project" value="UniProtKB-EC"/>
</dbReference>